<organism evidence="2 3">
    <name type="scientific">Arundinibacter roseus</name>
    <dbReference type="NCBI Taxonomy" id="2070510"/>
    <lineage>
        <taxon>Bacteria</taxon>
        <taxon>Pseudomonadati</taxon>
        <taxon>Bacteroidota</taxon>
        <taxon>Cytophagia</taxon>
        <taxon>Cytophagales</taxon>
        <taxon>Spirosomataceae</taxon>
        <taxon>Arundinibacter</taxon>
    </lineage>
</organism>
<reference evidence="2 3" key="1">
    <citation type="submission" date="2019-02" db="EMBL/GenBank/DDBJ databases">
        <title>Arundinibacter roseus gen. nov., sp. nov., a new member of the family Cytophagaceae.</title>
        <authorList>
            <person name="Szuroczki S."/>
            <person name="Khayer B."/>
            <person name="Sproer C."/>
            <person name="Toumi M."/>
            <person name="Szabo A."/>
            <person name="Felfoldi T."/>
            <person name="Schumann P."/>
            <person name="Toth E."/>
        </authorList>
    </citation>
    <scope>NUCLEOTIDE SEQUENCE [LARGE SCALE GENOMIC DNA]</scope>
    <source>
        <strain evidence="2 3">DMA-k-7a</strain>
    </source>
</reference>
<evidence type="ECO:0000313" key="2">
    <source>
        <dbReference type="EMBL" id="TDB63388.1"/>
    </source>
</evidence>
<dbReference type="InterPro" id="IPR011250">
    <property type="entry name" value="OMP/PagP_B-barrel"/>
</dbReference>
<feature type="domain" description="DUF6089" evidence="1">
    <location>
        <begin position="25"/>
        <end position="232"/>
    </location>
</feature>
<dbReference type="Gene3D" id="2.40.160.20">
    <property type="match status" value="1"/>
</dbReference>
<dbReference type="OrthoDB" id="654178at2"/>
<protein>
    <recommendedName>
        <fullName evidence="1">DUF6089 domain-containing protein</fullName>
    </recommendedName>
</protein>
<evidence type="ECO:0000313" key="3">
    <source>
        <dbReference type="Proteomes" id="UP000295706"/>
    </source>
</evidence>
<dbReference type="Proteomes" id="UP000295706">
    <property type="component" value="Unassembled WGS sequence"/>
</dbReference>
<gene>
    <name evidence="2" type="ORF">EZE20_16605</name>
</gene>
<dbReference type="Pfam" id="PF19573">
    <property type="entry name" value="DUF6089"/>
    <property type="match status" value="1"/>
</dbReference>
<dbReference type="SUPFAM" id="SSF56925">
    <property type="entry name" value="OMPA-like"/>
    <property type="match status" value="1"/>
</dbReference>
<accession>A0A4R4K794</accession>
<sequence length="237" mass="26646">MSSAQIINLLILLNRLLFSGFFTGFLLLSGLAQAQKIEIGAAAGALAYKGDIVPAFHPNTMRLGGSLFFRYNLSPAVTFRAEVMRGSFSGNDSYSKDPFQQVRNRSFQTSLSEANLTTEFNFLNYQNRRFALNWTPYVFAGIGYARFTPTPKTADYATAGWVIPYGVGVKYQVNRPWSIGLEFGTRRTFSDNLDDLGETLSVLKLEQGDPTTRDTYYFLGFSISYTFYRIVCPEPLR</sequence>
<dbReference type="EMBL" id="SMJU01000010">
    <property type="protein sequence ID" value="TDB63388.1"/>
    <property type="molecule type" value="Genomic_DNA"/>
</dbReference>
<name>A0A4R4K794_9BACT</name>
<dbReference type="InterPro" id="IPR045743">
    <property type="entry name" value="DUF6089"/>
</dbReference>
<comment type="caution">
    <text evidence="2">The sequence shown here is derived from an EMBL/GenBank/DDBJ whole genome shotgun (WGS) entry which is preliminary data.</text>
</comment>
<keyword evidence="3" id="KW-1185">Reference proteome</keyword>
<proteinExistence type="predicted"/>
<evidence type="ECO:0000259" key="1">
    <source>
        <dbReference type="Pfam" id="PF19573"/>
    </source>
</evidence>
<dbReference type="AlphaFoldDB" id="A0A4R4K794"/>